<dbReference type="AlphaFoldDB" id="W7U3E4"/>
<accession>W7U3E4</accession>
<name>W7U3E4_9STRA</name>
<reference evidence="1 2" key="1">
    <citation type="journal article" date="2014" name="Mol. Plant">
        <title>Chromosome Scale Genome Assembly and Transcriptome Profiling of Nannochloropsis gaditana in Nitrogen Depletion.</title>
        <authorList>
            <person name="Corteggiani Carpinelli E."/>
            <person name="Telatin A."/>
            <person name="Vitulo N."/>
            <person name="Forcato C."/>
            <person name="D'Angelo M."/>
            <person name="Schiavon R."/>
            <person name="Vezzi A."/>
            <person name="Giacometti G.M."/>
            <person name="Morosinotto T."/>
            <person name="Valle G."/>
        </authorList>
    </citation>
    <scope>NUCLEOTIDE SEQUENCE [LARGE SCALE GENOMIC DNA]</scope>
    <source>
        <strain evidence="1 2">B-31</strain>
    </source>
</reference>
<gene>
    <name evidence="1" type="ORF">Naga_100999g3</name>
</gene>
<comment type="caution">
    <text evidence="1">The sequence shown here is derived from an EMBL/GenBank/DDBJ whole genome shotgun (WGS) entry which is preliminary data.</text>
</comment>
<organism evidence="1 2">
    <name type="scientific">Nannochloropsis gaditana</name>
    <dbReference type="NCBI Taxonomy" id="72520"/>
    <lineage>
        <taxon>Eukaryota</taxon>
        <taxon>Sar</taxon>
        <taxon>Stramenopiles</taxon>
        <taxon>Ochrophyta</taxon>
        <taxon>Eustigmatophyceae</taxon>
        <taxon>Eustigmatales</taxon>
        <taxon>Monodopsidaceae</taxon>
        <taxon>Nannochloropsis</taxon>
    </lineage>
</organism>
<evidence type="ECO:0000313" key="1">
    <source>
        <dbReference type="EMBL" id="EWM27396.1"/>
    </source>
</evidence>
<protein>
    <submittedName>
        <fullName evidence="1">Copia-type polyprotein</fullName>
    </submittedName>
</protein>
<dbReference type="EMBL" id="AZIL01000468">
    <property type="protein sequence ID" value="EWM27396.1"/>
    <property type="molecule type" value="Genomic_DNA"/>
</dbReference>
<dbReference type="Proteomes" id="UP000019335">
    <property type="component" value="Chromosome 6"/>
</dbReference>
<dbReference type="PANTHER" id="PTHR11439:SF483">
    <property type="entry name" value="PEPTIDE SYNTHASE GLIP-LIKE, PUTATIVE (AFU_ORTHOLOGUE AFUA_3G12920)-RELATED"/>
    <property type="match status" value="1"/>
</dbReference>
<evidence type="ECO:0000313" key="2">
    <source>
        <dbReference type="Proteomes" id="UP000019335"/>
    </source>
</evidence>
<keyword evidence="2" id="KW-1185">Reference proteome</keyword>
<proteinExistence type="predicted"/>
<dbReference type="CDD" id="cd09272">
    <property type="entry name" value="RNase_HI_RT_Ty1"/>
    <property type="match status" value="1"/>
</dbReference>
<dbReference type="OrthoDB" id="123721at2759"/>
<dbReference type="PANTHER" id="PTHR11439">
    <property type="entry name" value="GAG-POL-RELATED RETROTRANSPOSON"/>
    <property type="match status" value="1"/>
</dbReference>
<feature type="non-terminal residue" evidence="1">
    <location>
        <position position="1"/>
    </location>
</feature>
<sequence length="212" mass="23825">TRPDIAFAVQSLGKHLQGSNEEHWIAAKRVLRYLKGTRDVGIRYTGNSTGSFTLVGFADADYAGDKDNRRSTSGYTFTLSHGDDVNTIDWKAKQQDVVALSSAESELISACSATQSAVYIRQLLTDLGFKQDEPTVIMEDNQACIAMSNNPITHKRTKHIDIRYHFVREKAESKEVELVYIPTQHQLADILTKPLSNIRLAMIRNRMMGYKS</sequence>